<gene>
    <name evidence="3" type="ORF">SBX37_16430</name>
    <name evidence="4" type="ORF">SBX37_16500</name>
    <name evidence="5" type="ORF">VIM7927_02016</name>
</gene>
<dbReference type="RefSeq" id="WP_087480806.1">
    <property type="nucleotide sequence ID" value="NZ_AP024884.1"/>
</dbReference>
<dbReference type="GO" id="GO:0006260">
    <property type="term" value="P:DNA replication"/>
    <property type="evidence" value="ECO:0007669"/>
    <property type="project" value="InterPro"/>
</dbReference>
<dbReference type="EMBL" id="JAWRCO010000002">
    <property type="protein sequence ID" value="MDW6004459.1"/>
    <property type="molecule type" value="Genomic_DNA"/>
</dbReference>
<accession>A0A1Y6ISV6</accession>
<feature type="domain" description="Replication-associated protein G2P N-terminal" evidence="1">
    <location>
        <begin position="1"/>
        <end position="286"/>
    </location>
</feature>
<evidence type="ECO:0000313" key="7">
    <source>
        <dbReference type="Proteomes" id="UP001283366"/>
    </source>
</evidence>
<reference evidence="5 6" key="1">
    <citation type="submission" date="2017-05" db="EMBL/GenBank/DDBJ databases">
        <authorList>
            <person name="Song R."/>
            <person name="Chenine A.L."/>
            <person name="Ruprecht R.M."/>
        </authorList>
    </citation>
    <scope>NUCLEOTIDE SEQUENCE [LARGE SCALE GENOMIC DNA]</scope>
    <source>
        <strain evidence="5 6">CECT 7927</strain>
    </source>
</reference>
<reference evidence="3 7" key="2">
    <citation type="submission" date="2023-11" db="EMBL/GenBank/DDBJ databases">
        <title>Plant-associative lifestyle of Vibrio porteresiae and its evolutionary dynamics.</title>
        <authorList>
            <person name="Rameshkumar N."/>
            <person name="Kirti K."/>
        </authorList>
    </citation>
    <scope>NUCLEOTIDE SEQUENCE [LARGE SCALE GENOMIC DNA]</scope>
    <source>
        <strain evidence="3 7">MSSRF38</strain>
    </source>
</reference>
<dbReference type="Pfam" id="PF05155">
    <property type="entry name" value="G2P_X_C"/>
    <property type="match status" value="1"/>
</dbReference>
<dbReference type="OrthoDB" id="8479364at2"/>
<evidence type="ECO:0000313" key="5">
    <source>
        <dbReference type="EMBL" id="SMS00747.1"/>
    </source>
</evidence>
<dbReference type="InterPro" id="IPR006516">
    <property type="entry name" value="G2P"/>
</dbReference>
<dbReference type="EMBL" id="JAWRCO010000002">
    <property type="protein sequence ID" value="MDW6004445.1"/>
    <property type="molecule type" value="Genomic_DNA"/>
</dbReference>
<dbReference type="Proteomes" id="UP000196125">
    <property type="component" value="Unassembled WGS sequence"/>
</dbReference>
<evidence type="ECO:0000259" key="1">
    <source>
        <dbReference type="Pfam" id="PF05144"/>
    </source>
</evidence>
<feature type="domain" description="Replication-associated protein G2P C-terminal" evidence="2">
    <location>
        <begin position="333"/>
        <end position="420"/>
    </location>
</feature>
<dbReference type="InterPro" id="IPR022686">
    <property type="entry name" value="G2P_N"/>
</dbReference>
<proteinExistence type="predicted"/>
<name>A0A1Y6ISV6_9VIBR</name>
<dbReference type="AlphaFoldDB" id="A0A1Y6ISV6"/>
<dbReference type="NCBIfam" id="TIGR01629">
    <property type="entry name" value="rep_II_X"/>
    <property type="match status" value="1"/>
</dbReference>
<dbReference type="EMBL" id="FXXI01000003">
    <property type="protein sequence ID" value="SMS00747.1"/>
    <property type="molecule type" value="Genomic_DNA"/>
</dbReference>
<evidence type="ECO:0000259" key="2">
    <source>
        <dbReference type="Pfam" id="PF05155"/>
    </source>
</evidence>
<evidence type="ECO:0000313" key="3">
    <source>
        <dbReference type="EMBL" id="MDW6004445.1"/>
    </source>
</evidence>
<evidence type="ECO:0000313" key="4">
    <source>
        <dbReference type="EMBL" id="MDW6004459.1"/>
    </source>
</evidence>
<sequence>MYDFLEITVPFKSEFVTQSLGCGYVNYEKLSSLSGLKVGAGDIEFGVTGNKDLRDLYIPWQKIPSSYTDIACKVFDANPACNCEWGYLRFKASPAKIMQGHNVYGSDNLRNCVEHLMFAFLKATPDLFDSLEWGLAELSRIDATYSIQFESRDVLAQAVNGLRNVSNRYLRPSNRYINKTLGDDCDASVYWSAATGENPDTGRTKTLLFYVKDAEIKHQLSQLQSRAKKERTHHYDHIIAELSSHELQDFVANRGRFEGRGKKRYIQRVCGSSNVWAVIRYAEQFEQINGYSFCEYLFKDLFGDLFLALEGNEIEVFDDHKVKHALYDMYQSITPKGNISYAKADRIFRFYMSLCDRGYHNIKRHTSKATLSRNMKELCAIGLSKADLQNLHNGERMKLSKVIHFDFDNQRPANYVEPKSPFADGSSNYLAEIFGVSYRLSHDMGLTDNPSDFLHDTLRLPDDFDFEPLLDLNEIPISPRESMTLVIWPDGEIALTRHRQKKFKPNIITGLINPEPSRYYQAYLH</sequence>
<dbReference type="Proteomes" id="UP001283366">
    <property type="component" value="Unassembled WGS sequence"/>
</dbReference>
<protein>
    <submittedName>
        <fullName evidence="5">Phage replication protein CRI</fullName>
    </submittedName>
    <submittedName>
        <fullName evidence="3">Phage/plasmid replication protein, II/X family</fullName>
    </submittedName>
</protein>
<dbReference type="Pfam" id="PF05144">
    <property type="entry name" value="Phage_CRI"/>
    <property type="match status" value="1"/>
</dbReference>
<evidence type="ECO:0000313" key="6">
    <source>
        <dbReference type="Proteomes" id="UP000196125"/>
    </source>
</evidence>
<dbReference type="InterPro" id="IPR022688">
    <property type="entry name" value="G2P_C"/>
</dbReference>
<organism evidence="5 6">
    <name type="scientific">Vibrio mangrovi</name>
    <dbReference type="NCBI Taxonomy" id="474394"/>
    <lineage>
        <taxon>Bacteria</taxon>
        <taxon>Pseudomonadati</taxon>
        <taxon>Pseudomonadota</taxon>
        <taxon>Gammaproteobacteria</taxon>
        <taxon>Vibrionales</taxon>
        <taxon>Vibrionaceae</taxon>
        <taxon>Vibrio</taxon>
    </lineage>
</organism>
<keyword evidence="7" id="KW-1185">Reference proteome</keyword>